<dbReference type="Pfam" id="PF06468">
    <property type="entry name" value="Spond_N"/>
    <property type="match status" value="1"/>
</dbReference>
<evidence type="ECO:0000256" key="2">
    <source>
        <dbReference type="SAM" id="SignalP"/>
    </source>
</evidence>
<dbReference type="EMBL" id="JBHSGU010000002">
    <property type="protein sequence ID" value="MFC4699059.1"/>
    <property type="molecule type" value="Genomic_DNA"/>
</dbReference>
<keyword evidence="1" id="KW-1133">Transmembrane helix</keyword>
<organism evidence="4 5">
    <name type="scientific">Glaciecola siphonariae</name>
    <dbReference type="NCBI Taxonomy" id="521012"/>
    <lineage>
        <taxon>Bacteria</taxon>
        <taxon>Pseudomonadati</taxon>
        <taxon>Pseudomonadota</taxon>
        <taxon>Gammaproteobacteria</taxon>
        <taxon>Alteromonadales</taxon>
        <taxon>Alteromonadaceae</taxon>
        <taxon>Glaciecola</taxon>
    </lineage>
</organism>
<feature type="domain" description="Spondin" evidence="3">
    <location>
        <begin position="44"/>
        <end position="184"/>
    </location>
</feature>
<reference evidence="5" key="1">
    <citation type="journal article" date="2019" name="Int. J. Syst. Evol. Microbiol.">
        <title>The Global Catalogue of Microorganisms (GCM) 10K type strain sequencing project: providing services to taxonomists for standard genome sequencing and annotation.</title>
        <authorList>
            <consortium name="The Broad Institute Genomics Platform"/>
            <consortium name="The Broad Institute Genome Sequencing Center for Infectious Disease"/>
            <person name="Wu L."/>
            <person name="Ma J."/>
        </authorList>
    </citation>
    <scope>NUCLEOTIDE SEQUENCE [LARGE SCALE GENOMIC DNA]</scope>
    <source>
        <strain evidence="5">KACC 12507</strain>
    </source>
</reference>
<proteinExistence type="predicted"/>
<dbReference type="NCBIfam" id="NF038123">
    <property type="entry name" value="NF038123_dom"/>
    <property type="match status" value="1"/>
</dbReference>
<keyword evidence="1" id="KW-0812">Transmembrane</keyword>
<protein>
    <submittedName>
        <fullName evidence="4">Spondin domain-containing protein</fullName>
    </submittedName>
</protein>
<feature type="chain" id="PRO_5046556660" evidence="2">
    <location>
        <begin position="25"/>
        <end position="277"/>
    </location>
</feature>
<dbReference type="Proteomes" id="UP001595897">
    <property type="component" value="Unassembled WGS sequence"/>
</dbReference>
<evidence type="ECO:0000259" key="3">
    <source>
        <dbReference type="Pfam" id="PF06468"/>
    </source>
</evidence>
<feature type="transmembrane region" description="Helical" evidence="1">
    <location>
        <begin position="249"/>
        <end position="268"/>
    </location>
</feature>
<gene>
    <name evidence="4" type="ORF">ACFO4O_02685</name>
</gene>
<feature type="signal peptide" evidence="2">
    <location>
        <begin position="1"/>
        <end position="24"/>
    </location>
</feature>
<evidence type="ECO:0000313" key="5">
    <source>
        <dbReference type="Proteomes" id="UP001595897"/>
    </source>
</evidence>
<dbReference type="Gene3D" id="2.60.40.2130">
    <property type="entry name" value="F-spondin domain"/>
    <property type="match status" value="1"/>
</dbReference>
<evidence type="ECO:0000313" key="4">
    <source>
        <dbReference type="EMBL" id="MFC4699059.1"/>
    </source>
</evidence>
<accession>A0ABV9LS57</accession>
<sequence length="277" mass="28287">MKKYSKILGVTLTMACLLGTQAHATKVEVEVSNLFAEGGLALTPLWAGFHDGSFDTFNAGETASASLQALAEEGNAAGIIADFNASSSNGVTGLVFGPEGFAGAPVIEPGEVTSAMFNIDAVNNGYFSFLSMLIPTNDAFIGNDAPDAYSLFDSLGNFVGLDIIVVGANVWDSGTELNRGFGSPFLIGAGAEPRQDENGVVGLSNGLGVLPGGFSIIGGMTPAGYSIDALAADFTAQGFEVARISVSEVSAPAAMSGFGAIALLLIGMRRKLFGHKA</sequence>
<dbReference type="RefSeq" id="WP_382405783.1">
    <property type="nucleotide sequence ID" value="NZ_JBHSGU010000002.1"/>
</dbReference>
<keyword evidence="2" id="KW-0732">Signal</keyword>
<keyword evidence="1" id="KW-0472">Membrane</keyword>
<dbReference type="InterPro" id="IPR038678">
    <property type="entry name" value="Spondin_N_sf"/>
</dbReference>
<comment type="caution">
    <text evidence="4">The sequence shown here is derived from an EMBL/GenBank/DDBJ whole genome shotgun (WGS) entry which is preliminary data.</text>
</comment>
<dbReference type="InterPro" id="IPR009465">
    <property type="entry name" value="Spondin_N"/>
</dbReference>
<name>A0ABV9LS57_9ALTE</name>
<keyword evidence="5" id="KW-1185">Reference proteome</keyword>
<evidence type="ECO:0000256" key="1">
    <source>
        <dbReference type="SAM" id="Phobius"/>
    </source>
</evidence>